<gene>
    <name evidence="1" type="ORF">METZ01_LOCUS113793</name>
</gene>
<dbReference type="AlphaFoldDB" id="A0A381X858"/>
<name>A0A381X858_9ZZZZ</name>
<sequence>MLICRPGDYRKANYQQSNCHNYLTKNIENIYVNLLRIELLNSMKTQSITIPEFRITFYLYPIGTLKSIIQVSCKWIKIAYTNLTKKSSAINHFFSITPL</sequence>
<organism evidence="1">
    <name type="scientific">marine metagenome</name>
    <dbReference type="NCBI Taxonomy" id="408172"/>
    <lineage>
        <taxon>unclassified sequences</taxon>
        <taxon>metagenomes</taxon>
        <taxon>ecological metagenomes</taxon>
    </lineage>
</organism>
<protein>
    <submittedName>
        <fullName evidence="1">Uncharacterized protein</fullName>
    </submittedName>
</protein>
<accession>A0A381X858</accession>
<reference evidence="1" key="1">
    <citation type="submission" date="2018-05" db="EMBL/GenBank/DDBJ databases">
        <authorList>
            <person name="Lanie J.A."/>
            <person name="Ng W.-L."/>
            <person name="Kazmierczak K.M."/>
            <person name="Andrzejewski T.M."/>
            <person name="Davidsen T.M."/>
            <person name="Wayne K.J."/>
            <person name="Tettelin H."/>
            <person name="Glass J.I."/>
            <person name="Rusch D."/>
            <person name="Podicherti R."/>
            <person name="Tsui H.-C.T."/>
            <person name="Winkler M.E."/>
        </authorList>
    </citation>
    <scope>NUCLEOTIDE SEQUENCE</scope>
</reference>
<evidence type="ECO:0000313" key="1">
    <source>
        <dbReference type="EMBL" id="SVA60939.1"/>
    </source>
</evidence>
<dbReference type="EMBL" id="UINC01014255">
    <property type="protein sequence ID" value="SVA60939.1"/>
    <property type="molecule type" value="Genomic_DNA"/>
</dbReference>
<proteinExistence type="predicted"/>